<dbReference type="RefSeq" id="WP_209646124.1">
    <property type="nucleotide sequence ID" value="NZ_JAGINW010000001.1"/>
</dbReference>
<proteinExistence type="predicted"/>
<organism evidence="1 2">
    <name type="scientific">Kibdelosporangium banguiense</name>
    <dbReference type="NCBI Taxonomy" id="1365924"/>
    <lineage>
        <taxon>Bacteria</taxon>
        <taxon>Bacillati</taxon>
        <taxon>Actinomycetota</taxon>
        <taxon>Actinomycetes</taxon>
        <taxon>Pseudonocardiales</taxon>
        <taxon>Pseudonocardiaceae</taxon>
        <taxon>Kibdelosporangium</taxon>
    </lineage>
</organism>
<dbReference type="EMBL" id="JAGINW010000001">
    <property type="protein sequence ID" value="MBP2329306.1"/>
    <property type="molecule type" value="Genomic_DNA"/>
</dbReference>
<reference evidence="1 2" key="1">
    <citation type="submission" date="2021-03" db="EMBL/GenBank/DDBJ databases">
        <title>Sequencing the genomes of 1000 actinobacteria strains.</title>
        <authorList>
            <person name="Klenk H.-P."/>
        </authorList>
    </citation>
    <scope>NUCLEOTIDE SEQUENCE [LARGE SCALE GENOMIC DNA]</scope>
    <source>
        <strain evidence="1 2">DSM 46670</strain>
    </source>
</reference>
<protein>
    <submittedName>
        <fullName evidence="1">Uncharacterized protein</fullName>
    </submittedName>
</protein>
<gene>
    <name evidence="1" type="ORF">JOF56_009691</name>
</gene>
<sequence>MAVSGMVVAVEPALAAGPCSVSLTTAAPGGHVAKASCYKPNTFIARAEAKSNIGGLTC</sequence>
<keyword evidence="2" id="KW-1185">Reference proteome</keyword>
<dbReference type="Proteomes" id="UP001519332">
    <property type="component" value="Unassembled WGS sequence"/>
</dbReference>
<evidence type="ECO:0000313" key="2">
    <source>
        <dbReference type="Proteomes" id="UP001519332"/>
    </source>
</evidence>
<comment type="caution">
    <text evidence="1">The sequence shown here is derived from an EMBL/GenBank/DDBJ whole genome shotgun (WGS) entry which is preliminary data.</text>
</comment>
<accession>A0ABS4TZG4</accession>
<name>A0ABS4TZG4_9PSEU</name>
<evidence type="ECO:0000313" key="1">
    <source>
        <dbReference type="EMBL" id="MBP2329306.1"/>
    </source>
</evidence>